<organism evidence="1 2">
    <name type="scientific">Haloprofundus marisrubri</name>
    <dbReference type="NCBI Taxonomy" id="1514971"/>
    <lineage>
        <taxon>Archaea</taxon>
        <taxon>Methanobacteriati</taxon>
        <taxon>Methanobacteriota</taxon>
        <taxon>Stenosarchaea group</taxon>
        <taxon>Halobacteria</taxon>
        <taxon>Halobacteriales</taxon>
        <taxon>Haloferacaceae</taxon>
        <taxon>Haloprofundus</taxon>
    </lineage>
</organism>
<evidence type="ECO:0000313" key="1">
    <source>
        <dbReference type="EMBL" id="KTG09437.1"/>
    </source>
</evidence>
<gene>
    <name evidence="1" type="ORF">AUR64_16805</name>
</gene>
<reference evidence="1 2" key="1">
    <citation type="submission" date="2015-12" db="EMBL/GenBank/DDBJ databases">
        <title>Haloprofundus marisrubri gen. nov., sp. nov., an extremely halophilic archaeon isolated from the Discovery deep brine-seawater interface in the Red Sea.</title>
        <authorList>
            <person name="Zhang G."/>
            <person name="Stingl U."/>
            <person name="Rashid M."/>
        </authorList>
    </citation>
    <scope>NUCLEOTIDE SEQUENCE [LARGE SCALE GENOMIC DNA]</scope>
    <source>
        <strain evidence="1 2">SB9</strain>
    </source>
</reference>
<dbReference type="RefSeq" id="WP_058582589.1">
    <property type="nucleotide sequence ID" value="NZ_LOPU01000029.1"/>
</dbReference>
<protein>
    <submittedName>
        <fullName evidence="1">Uncharacterized protein</fullName>
    </submittedName>
</protein>
<dbReference type="EMBL" id="LOPU01000029">
    <property type="protein sequence ID" value="KTG09437.1"/>
    <property type="molecule type" value="Genomic_DNA"/>
</dbReference>
<dbReference type="Proteomes" id="UP000054387">
    <property type="component" value="Unassembled WGS sequence"/>
</dbReference>
<dbReference type="OrthoDB" id="247060at2157"/>
<dbReference type="STRING" id="1514971.AUR64_16805"/>
<proteinExistence type="predicted"/>
<name>A0A0W1R7R7_9EURY</name>
<comment type="caution">
    <text evidence="1">The sequence shown here is derived from an EMBL/GenBank/DDBJ whole genome shotgun (WGS) entry which is preliminary data.</text>
</comment>
<keyword evidence="2" id="KW-1185">Reference proteome</keyword>
<evidence type="ECO:0000313" key="2">
    <source>
        <dbReference type="Proteomes" id="UP000054387"/>
    </source>
</evidence>
<sequence length="74" mass="7938">MATDNPTGGKKGGSTLDRLNLLSLLAQAGLAWKQGKKMRAALLLGAATIARKSRKLSYAIQGLLTLDSLRKRMK</sequence>
<accession>A0A0W1R7R7</accession>
<dbReference type="AlphaFoldDB" id="A0A0W1R7R7"/>